<organism evidence="1 2">
    <name type="scientific">Pocillopora meandrina</name>
    <dbReference type="NCBI Taxonomy" id="46732"/>
    <lineage>
        <taxon>Eukaryota</taxon>
        <taxon>Metazoa</taxon>
        <taxon>Cnidaria</taxon>
        <taxon>Anthozoa</taxon>
        <taxon>Hexacorallia</taxon>
        <taxon>Scleractinia</taxon>
        <taxon>Astrocoeniina</taxon>
        <taxon>Pocilloporidae</taxon>
        <taxon>Pocillopora</taxon>
    </lineage>
</organism>
<name>A0AAU9VPT3_9CNID</name>
<dbReference type="EMBL" id="CALNXJ010000002">
    <property type="protein sequence ID" value="CAH3032944.1"/>
    <property type="molecule type" value="Genomic_DNA"/>
</dbReference>
<gene>
    <name evidence="1" type="ORF">PMEA_00010258</name>
</gene>
<evidence type="ECO:0000313" key="1">
    <source>
        <dbReference type="EMBL" id="CAH3032944.1"/>
    </source>
</evidence>
<evidence type="ECO:0000313" key="2">
    <source>
        <dbReference type="Proteomes" id="UP001159428"/>
    </source>
</evidence>
<dbReference type="AlphaFoldDB" id="A0AAU9VPT3"/>
<dbReference type="Proteomes" id="UP001159428">
    <property type="component" value="Unassembled WGS sequence"/>
</dbReference>
<reference evidence="1 2" key="1">
    <citation type="submission" date="2022-05" db="EMBL/GenBank/DDBJ databases">
        <authorList>
            <consortium name="Genoscope - CEA"/>
            <person name="William W."/>
        </authorList>
    </citation>
    <scope>NUCLEOTIDE SEQUENCE [LARGE SCALE GENOMIC DNA]</scope>
</reference>
<comment type="caution">
    <text evidence="1">The sequence shown here is derived from an EMBL/GenBank/DDBJ whole genome shotgun (WGS) entry which is preliminary data.</text>
</comment>
<keyword evidence="2" id="KW-1185">Reference proteome</keyword>
<sequence>MKDKYRPASAIVDEVLLKELSDTAPCASLPKLIMTSRADIMPLIAGHKADAACPFTCLLTCYIQNPN</sequence>
<protein>
    <submittedName>
        <fullName evidence="1">Uncharacterized protein</fullName>
    </submittedName>
</protein>
<proteinExistence type="predicted"/>
<accession>A0AAU9VPT3</accession>